<protein>
    <submittedName>
        <fullName evidence="7">NarL family signal transduction histidine kinase</fullName>
    </submittedName>
</protein>
<keyword evidence="4" id="KW-1133">Transmembrane helix</keyword>
<evidence type="ECO:0000313" key="7">
    <source>
        <dbReference type="EMBL" id="AFH48591.1"/>
    </source>
</evidence>
<dbReference type="STRING" id="945713.IALB_0879"/>
<dbReference type="eggNOG" id="COG4585">
    <property type="taxonomic scope" value="Bacteria"/>
</dbReference>
<dbReference type="GO" id="GO:0046983">
    <property type="term" value="F:protein dimerization activity"/>
    <property type="evidence" value="ECO:0007669"/>
    <property type="project" value="InterPro"/>
</dbReference>
<dbReference type="InterPro" id="IPR013783">
    <property type="entry name" value="Ig-like_fold"/>
</dbReference>
<name>I0AHY4_IGNAJ</name>
<reference evidence="7 8" key="1">
    <citation type="journal article" date="2012" name="Front. Microbiol.">
        <title>Complete genome of Ignavibacterium album, a metabolically versatile, flagellated, facultative anaerobe from the phylum Chlorobi.</title>
        <authorList>
            <person name="Liu Z."/>
            <person name="Frigaard N.-U."/>
            <person name="Vogl K."/>
            <person name="Iino T."/>
            <person name="Ohkuma M."/>
            <person name="Overmann J."/>
            <person name="Bryant D.A."/>
        </authorList>
    </citation>
    <scope>NUCLEOTIDE SEQUENCE [LARGE SCALE GENOMIC DNA]</scope>
    <source>
        <strain evidence="8">DSM 19864 / JCM 16511 / NBRC 101810 / Mat9-16</strain>
    </source>
</reference>
<dbReference type="HOGENOM" id="CLU_862699_0_0_10"/>
<evidence type="ECO:0000256" key="3">
    <source>
        <dbReference type="ARBA" id="ARBA00023012"/>
    </source>
</evidence>
<dbReference type="KEGG" id="ial:IALB_0879"/>
<sequence>MTFFREHEINYSTQLIGYDEAPSTWKTDYKKEYTNLPDGSYIFKVWGKDYAGNISGPITFSFRITPPWWKTWWFQVLSYLLFLTLIFTSFKVITAQKEKKQFAILEKKRLIERERFRISKDMHDTIGSSLTRIAMLSDIISNSFEKNRVVDDELNSIKKRINLIGQISREIIDEMNEIIWALSPKHDDIQSLIFYLHHYTNKMIEQSNIQLHFHFPESIEEYKLSPEERRNIFLIFKEAINNLVKYSKARTVTVSFIIENKNLNFEIIDDGVGFSELNPLDNKIPRFGLNNMKERANSIGAVLVIDSSYSKGTKIYFSLDLK</sequence>
<dbReference type="Gene3D" id="2.60.40.10">
    <property type="entry name" value="Immunoglobulins"/>
    <property type="match status" value="1"/>
</dbReference>
<evidence type="ECO:0000256" key="1">
    <source>
        <dbReference type="ARBA" id="ARBA00022679"/>
    </source>
</evidence>
<dbReference type="GO" id="GO:0016020">
    <property type="term" value="C:membrane"/>
    <property type="evidence" value="ECO:0007669"/>
    <property type="project" value="InterPro"/>
</dbReference>
<evidence type="ECO:0000256" key="2">
    <source>
        <dbReference type="ARBA" id="ARBA00022777"/>
    </source>
</evidence>
<keyword evidence="3" id="KW-0902">Two-component regulatory system</keyword>
<dbReference type="InterPro" id="IPR050482">
    <property type="entry name" value="Sensor_HK_TwoCompSys"/>
</dbReference>
<evidence type="ECO:0000259" key="6">
    <source>
        <dbReference type="Pfam" id="PF07730"/>
    </source>
</evidence>
<keyword evidence="4" id="KW-0472">Membrane</keyword>
<dbReference type="Pfam" id="PF02518">
    <property type="entry name" value="HATPase_c"/>
    <property type="match status" value="1"/>
</dbReference>
<dbReference type="SUPFAM" id="SSF55874">
    <property type="entry name" value="ATPase domain of HSP90 chaperone/DNA topoisomerase II/histidine kinase"/>
    <property type="match status" value="1"/>
</dbReference>
<dbReference type="Pfam" id="PF07730">
    <property type="entry name" value="HisKA_3"/>
    <property type="match status" value="1"/>
</dbReference>
<dbReference type="InterPro" id="IPR011712">
    <property type="entry name" value="Sig_transdc_His_kin_sub3_dim/P"/>
</dbReference>
<feature type="domain" description="Signal transduction histidine kinase subgroup 3 dimerisation and phosphoacceptor" evidence="6">
    <location>
        <begin position="114"/>
        <end position="185"/>
    </location>
</feature>
<dbReference type="EMBL" id="CP003418">
    <property type="protein sequence ID" value="AFH48591.1"/>
    <property type="molecule type" value="Genomic_DNA"/>
</dbReference>
<feature type="domain" description="Histidine kinase/HSP90-like ATPase" evidence="5">
    <location>
        <begin position="230"/>
        <end position="321"/>
    </location>
</feature>
<dbReference type="CDD" id="cd16917">
    <property type="entry name" value="HATPase_UhpB-NarQ-NarX-like"/>
    <property type="match status" value="1"/>
</dbReference>
<dbReference type="PANTHER" id="PTHR24421">
    <property type="entry name" value="NITRATE/NITRITE SENSOR PROTEIN NARX-RELATED"/>
    <property type="match status" value="1"/>
</dbReference>
<keyword evidence="4" id="KW-0812">Transmembrane</keyword>
<keyword evidence="8" id="KW-1185">Reference proteome</keyword>
<dbReference type="GO" id="GO:0000155">
    <property type="term" value="F:phosphorelay sensor kinase activity"/>
    <property type="evidence" value="ECO:0007669"/>
    <property type="project" value="InterPro"/>
</dbReference>
<keyword evidence="2 7" id="KW-0418">Kinase</keyword>
<dbReference type="InterPro" id="IPR003594">
    <property type="entry name" value="HATPase_dom"/>
</dbReference>
<gene>
    <name evidence="7" type="primary">liaS</name>
    <name evidence="7" type="ordered locus">IALB_0879</name>
</gene>
<organism evidence="7 8">
    <name type="scientific">Ignavibacterium album (strain DSM 19864 / JCM 16511 / NBRC 101810 / Mat9-16)</name>
    <dbReference type="NCBI Taxonomy" id="945713"/>
    <lineage>
        <taxon>Bacteria</taxon>
        <taxon>Pseudomonadati</taxon>
        <taxon>Ignavibacteriota</taxon>
        <taxon>Ignavibacteria</taxon>
        <taxon>Ignavibacteriales</taxon>
        <taxon>Ignavibacteriaceae</taxon>
        <taxon>Ignavibacterium</taxon>
    </lineage>
</organism>
<dbReference type="Proteomes" id="UP000007394">
    <property type="component" value="Chromosome"/>
</dbReference>
<evidence type="ECO:0000256" key="4">
    <source>
        <dbReference type="SAM" id="Phobius"/>
    </source>
</evidence>
<evidence type="ECO:0000313" key="8">
    <source>
        <dbReference type="Proteomes" id="UP000007394"/>
    </source>
</evidence>
<dbReference type="Gene3D" id="1.20.5.1930">
    <property type="match status" value="1"/>
</dbReference>
<evidence type="ECO:0000259" key="5">
    <source>
        <dbReference type="Pfam" id="PF02518"/>
    </source>
</evidence>
<accession>I0AHY4</accession>
<keyword evidence="1" id="KW-0808">Transferase</keyword>
<dbReference type="AlphaFoldDB" id="I0AHY4"/>
<dbReference type="InterPro" id="IPR036890">
    <property type="entry name" value="HATPase_C_sf"/>
</dbReference>
<dbReference type="Gene3D" id="3.30.565.10">
    <property type="entry name" value="Histidine kinase-like ATPase, C-terminal domain"/>
    <property type="match status" value="1"/>
</dbReference>
<proteinExistence type="predicted"/>
<feature type="transmembrane region" description="Helical" evidence="4">
    <location>
        <begin position="72"/>
        <end position="93"/>
    </location>
</feature>